<reference evidence="1 2" key="1">
    <citation type="submission" date="2020-02" db="EMBL/GenBank/DDBJ databases">
        <authorList>
            <person name="Zhang X.-Y."/>
        </authorList>
    </citation>
    <scope>NUCLEOTIDE SEQUENCE [LARGE SCALE GENOMIC DNA]</scope>
    <source>
        <strain evidence="1 2">C33</strain>
    </source>
</reference>
<accession>A0A845V0K0</accession>
<protein>
    <recommendedName>
        <fullName evidence="3">Lipoprotein</fullName>
    </recommendedName>
</protein>
<organism evidence="1 2">
    <name type="scientific">Wenzhouxiangella limi</name>
    <dbReference type="NCBI Taxonomy" id="2707351"/>
    <lineage>
        <taxon>Bacteria</taxon>
        <taxon>Pseudomonadati</taxon>
        <taxon>Pseudomonadota</taxon>
        <taxon>Gammaproteobacteria</taxon>
        <taxon>Chromatiales</taxon>
        <taxon>Wenzhouxiangellaceae</taxon>
        <taxon>Wenzhouxiangella</taxon>
    </lineage>
</organism>
<dbReference type="EMBL" id="JAAGSC010000041">
    <property type="protein sequence ID" value="NDY96254.1"/>
    <property type="molecule type" value="Genomic_DNA"/>
</dbReference>
<evidence type="ECO:0000313" key="2">
    <source>
        <dbReference type="Proteomes" id="UP000484885"/>
    </source>
</evidence>
<evidence type="ECO:0008006" key="3">
    <source>
        <dbReference type="Google" id="ProtNLM"/>
    </source>
</evidence>
<gene>
    <name evidence="1" type="ORF">G3I74_10975</name>
</gene>
<name>A0A845V0K0_9GAMM</name>
<evidence type="ECO:0000313" key="1">
    <source>
        <dbReference type="EMBL" id="NDY96254.1"/>
    </source>
</evidence>
<dbReference type="PROSITE" id="PS51257">
    <property type="entry name" value="PROKAR_LIPOPROTEIN"/>
    <property type="match status" value="1"/>
</dbReference>
<comment type="caution">
    <text evidence="1">The sequence shown here is derived from an EMBL/GenBank/DDBJ whole genome shotgun (WGS) entry which is preliminary data.</text>
</comment>
<keyword evidence="2" id="KW-1185">Reference proteome</keyword>
<proteinExistence type="predicted"/>
<dbReference type="RefSeq" id="WP_164211621.1">
    <property type="nucleotide sequence ID" value="NZ_JAAGSC010000041.1"/>
</dbReference>
<sequence length="91" mass="10166">MIRQTVFYGGLPTARRILIVCFILLTTTAAAGCHDLGILIDQRSPAQAQTDQSEVRLRCLRFVLDLKSVKAKDDRRIFTGFFLAPWSKPGA</sequence>
<dbReference type="AlphaFoldDB" id="A0A845V0K0"/>
<dbReference type="Proteomes" id="UP000484885">
    <property type="component" value="Unassembled WGS sequence"/>
</dbReference>